<dbReference type="SUPFAM" id="SSF56935">
    <property type="entry name" value="Porins"/>
    <property type="match status" value="2"/>
</dbReference>
<reference evidence="2" key="1">
    <citation type="submission" date="2018-08" db="EMBL/GenBank/DDBJ databases">
        <authorList>
            <person name="Zhang J."/>
            <person name="Du Z.-J."/>
        </authorList>
    </citation>
    <scope>NUCLEOTIDE SEQUENCE [LARGE SCALE GENOMIC DNA]</scope>
    <source>
        <strain evidence="2">KCTC 52655</strain>
    </source>
</reference>
<keyword evidence="2" id="KW-1185">Reference proteome</keyword>
<sequence length="284" mass="33063">MDIQLEYYMEPKGRLARFAVLGAGFTFNVAAEMNNEINLGIMDTQDRDDQFIGVEYKRYLTPIESSKSPYLIRPYIQRANDVSVRYFQADNDSRYQVGANWYVNPSWVVSGDYTFVNRENDRSFYSDNHYQALDLNLGYFFQPNWHAGVGVYYTRRTWESAFGDITESYRDSDWSPSVFSRYTSLDGGSGWDVRGEYTFSDTQNFELDGRYFFNQKLSLSATYTYIEQDERFAPVDDIIAGQHLLELGFDYWFSSHFNFRFGLGTDLEQGDGISSLTLLTSIRF</sequence>
<evidence type="ECO:0008006" key="3">
    <source>
        <dbReference type="Google" id="ProtNLM"/>
    </source>
</evidence>
<organism evidence="1 2">
    <name type="scientific">Alteromonas aestuariivivens</name>
    <dbReference type="NCBI Taxonomy" id="1938339"/>
    <lineage>
        <taxon>Bacteria</taxon>
        <taxon>Pseudomonadati</taxon>
        <taxon>Pseudomonadota</taxon>
        <taxon>Gammaproteobacteria</taxon>
        <taxon>Alteromonadales</taxon>
        <taxon>Alteromonadaceae</taxon>
        <taxon>Alteromonas/Salinimonas group</taxon>
        <taxon>Alteromonas</taxon>
    </lineage>
</organism>
<name>A0A3D8MDX1_9ALTE</name>
<proteinExistence type="predicted"/>
<dbReference type="InterPro" id="IPR031593">
    <property type="entry name" value="Porin_7"/>
</dbReference>
<dbReference type="AlphaFoldDB" id="A0A3D8MDX1"/>
<dbReference type="Gene3D" id="2.40.160.10">
    <property type="entry name" value="Porin"/>
    <property type="match status" value="1"/>
</dbReference>
<comment type="caution">
    <text evidence="1">The sequence shown here is derived from an EMBL/GenBank/DDBJ whole genome shotgun (WGS) entry which is preliminary data.</text>
</comment>
<evidence type="ECO:0000313" key="1">
    <source>
        <dbReference type="EMBL" id="RDV29059.1"/>
    </source>
</evidence>
<gene>
    <name evidence="1" type="ORF">DXV75_00910</name>
</gene>
<dbReference type="Pfam" id="PF16956">
    <property type="entry name" value="Porin_7"/>
    <property type="match status" value="1"/>
</dbReference>
<evidence type="ECO:0000313" key="2">
    <source>
        <dbReference type="Proteomes" id="UP000256561"/>
    </source>
</evidence>
<dbReference type="InterPro" id="IPR023614">
    <property type="entry name" value="Porin_dom_sf"/>
</dbReference>
<dbReference type="Proteomes" id="UP000256561">
    <property type="component" value="Unassembled WGS sequence"/>
</dbReference>
<dbReference type="EMBL" id="QRHA01000001">
    <property type="protein sequence ID" value="RDV29059.1"/>
    <property type="molecule type" value="Genomic_DNA"/>
</dbReference>
<accession>A0A3D8MDX1</accession>
<protein>
    <recommendedName>
        <fullName evidence="3">Porin</fullName>
    </recommendedName>
</protein>